<feature type="compositionally biased region" description="Basic and acidic residues" evidence="1">
    <location>
        <begin position="246"/>
        <end position="263"/>
    </location>
</feature>
<proteinExistence type="predicted"/>
<protein>
    <submittedName>
        <fullName evidence="2">Uncharacterized protein</fullName>
    </submittedName>
</protein>
<dbReference type="Proteomes" id="UP000288805">
    <property type="component" value="Unassembled WGS sequence"/>
</dbReference>
<sequence length="383" mass="41954">MSSKKKAASSARVGDAHEKSTDKLSVKEFRDRFCIPNGVIVDFFMGRTCVAHGIPPFHQDSTRLHSSQYYPGADGMQHHQHAVQPRPLTMLEVFFVYSLKKAKTDIFSLSAHLPSLQLVTELPDSTKGGAKGRVMVRGAWAGSRHPARPFSPNYSLAIPGATSWIGWKRRLLPVSASFEIDAKERQCKTLLTARNLMAVVREPQEYVINILPRKMPKERLTLKNAERFWTIGRRKKRRNPSQGSRTETRRRLSSKENSSKKEEAGEEWEGSEGAHSSHGICSSAITHEAEVMIEEPVNPAPHSISSGPDIAGLNHSSTSLAAVALEAVCADPMEEGRKARVSPLTIRTAGSCSGDGATLKEASLGAQSEVRTPRAASRAAARD</sequence>
<gene>
    <name evidence="2" type="ORF">CK203_024532</name>
</gene>
<comment type="caution">
    <text evidence="2">The sequence shown here is derived from an EMBL/GenBank/DDBJ whole genome shotgun (WGS) entry which is preliminary data.</text>
</comment>
<evidence type="ECO:0000313" key="2">
    <source>
        <dbReference type="EMBL" id="RVX00315.1"/>
    </source>
</evidence>
<feature type="region of interest" description="Disordered" evidence="1">
    <location>
        <begin position="363"/>
        <end position="383"/>
    </location>
</feature>
<accession>A0A438IV40</accession>
<feature type="region of interest" description="Disordered" evidence="1">
    <location>
        <begin position="231"/>
        <end position="279"/>
    </location>
</feature>
<dbReference type="AlphaFoldDB" id="A0A438IV40"/>
<dbReference type="EMBL" id="QGNW01000082">
    <property type="protein sequence ID" value="RVX00315.1"/>
    <property type="molecule type" value="Genomic_DNA"/>
</dbReference>
<name>A0A438IV40_VITVI</name>
<organism evidence="2 3">
    <name type="scientific">Vitis vinifera</name>
    <name type="common">Grape</name>
    <dbReference type="NCBI Taxonomy" id="29760"/>
    <lineage>
        <taxon>Eukaryota</taxon>
        <taxon>Viridiplantae</taxon>
        <taxon>Streptophyta</taxon>
        <taxon>Embryophyta</taxon>
        <taxon>Tracheophyta</taxon>
        <taxon>Spermatophyta</taxon>
        <taxon>Magnoliopsida</taxon>
        <taxon>eudicotyledons</taxon>
        <taxon>Gunneridae</taxon>
        <taxon>Pentapetalae</taxon>
        <taxon>rosids</taxon>
        <taxon>Vitales</taxon>
        <taxon>Vitaceae</taxon>
        <taxon>Viteae</taxon>
        <taxon>Vitis</taxon>
    </lineage>
</organism>
<evidence type="ECO:0000256" key="1">
    <source>
        <dbReference type="SAM" id="MobiDB-lite"/>
    </source>
</evidence>
<evidence type="ECO:0000313" key="3">
    <source>
        <dbReference type="Proteomes" id="UP000288805"/>
    </source>
</evidence>
<reference evidence="2 3" key="1">
    <citation type="journal article" date="2018" name="PLoS Genet.">
        <title>Population sequencing reveals clonal diversity and ancestral inbreeding in the grapevine cultivar Chardonnay.</title>
        <authorList>
            <person name="Roach M.J."/>
            <person name="Johnson D.L."/>
            <person name="Bohlmann J."/>
            <person name="van Vuuren H.J."/>
            <person name="Jones S.J."/>
            <person name="Pretorius I.S."/>
            <person name="Schmidt S.A."/>
            <person name="Borneman A.R."/>
        </authorList>
    </citation>
    <scope>NUCLEOTIDE SEQUENCE [LARGE SCALE GENOMIC DNA]</scope>
    <source>
        <strain evidence="3">cv. Chardonnay</strain>
        <tissue evidence="2">Leaf</tissue>
    </source>
</reference>
<feature type="compositionally biased region" description="Low complexity" evidence="1">
    <location>
        <begin position="374"/>
        <end position="383"/>
    </location>
</feature>